<accession>A0ABD7VLD6</accession>
<evidence type="ECO:0000313" key="2">
    <source>
        <dbReference type="Proteomes" id="UP000325779"/>
    </source>
</evidence>
<comment type="caution">
    <text evidence="1">The sequence shown here is derived from an EMBL/GenBank/DDBJ whole genome shotgun (WGS) entry which is preliminary data.</text>
</comment>
<sequence>MGKKRTEIGPWDSLQEMMYTSDSFVASEVSFFASLTK</sequence>
<gene>
    <name evidence="1" type="ORF">PS732_04525</name>
</gene>
<dbReference type="Proteomes" id="UP000325779">
    <property type="component" value="Unassembled WGS sequence"/>
</dbReference>
<reference evidence="1 2" key="1">
    <citation type="submission" date="2019-09" db="EMBL/GenBank/DDBJ databases">
        <authorList>
            <person name="Chandra G."/>
            <person name="Truman W A."/>
        </authorList>
    </citation>
    <scope>NUCLEOTIDE SEQUENCE [LARGE SCALE GENOMIC DNA]</scope>
    <source>
        <strain evidence="1">PS732</strain>
    </source>
</reference>
<organism evidence="1 2">
    <name type="scientific">Pseudomonas fluorescens</name>
    <dbReference type="NCBI Taxonomy" id="294"/>
    <lineage>
        <taxon>Bacteria</taxon>
        <taxon>Pseudomonadati</taxon>
        <taxon>Pseudomonadota</taxon>
        <taxon>Gammaproteobacteria</taxon>
        <taxon>Pseudomonadales</taxon>
        <taxon>Pseudomonadaceae</taxon>
        <taxon>Pseudomonas</taxon>
    </lineage>
</organism>
<evidence type="ECO:0000313" key="1">
    <source>
        <dbReference type="EMBL" id="VVP33786.1"/>
    </source>
</evidence>
<dbReference type="AlphaFoldDB" id="A0ABD7VLD6"/>
<dbReference type="EMBL" id="CABVIJ010000023">
    <property type="protein sequence ID" value="VVP33786.1"/>
    <property type="molecule type" value="Genomic_DNA"/>
</dbReference>
<name>A0ABD7VLD6_PSEFL</name>
<proteinExistence type="predicted"/>
<protein>
    <submittedName>
        <fullName evidence="1">Uncharacterized protein</fullName>
    </submittedName>
</protein>